<dbReference type="PANTHER" id="PTHR12221">
    <property type="entry name" value="PESCADILLO - RELATED"/>
    <property type="match status" value="1"/>
</dbReference>
<evidence type="ECO:0000256" key="1">
    <source>
        <dbReference type="ARBA" id="ARBA00004123"/>
    </source>
</evidence>
<protein>
    <submittedName>
        <fullName evidence="3">Uncharacterized protein</fullName>
    </submittedName>
</protein>
<reference evidence="3 4" key="1">
    <citation type="submission" date="2019-06" db="EMBL/GenBank/DDBJ databases">
        <title>Genomics analysis of Aphanomyces spp. identifies a new class of oomycete effector associated with host adaptation.</title>
        <authorList>
            <person name="Gaulin E."/>
        </authorList>
    </citation>
    <scope>NUCLEOTIDE SEQUENCE [LARGE SCALE GENOMIC DNA]</scope>
    <source>
        <strain evidence="3 4">E</strain>
    </source>
</reference>
<evidence type="ECO:0000313" key="4">
    <source>
        <dbReference type="Proteomes" id="UP000469452"/>
    </source>
</evidence>
<dbReference type="Pfam" id="PF06732">
    <property type="entry name" value="Pescadillo_N"/>
    <property type="match status" value="1"/>
</dbReference>
<comment type="caution">
    <text evidence="3">The sequence shown here is derived from an EMBL/GenBank/DDBJ whole genome shotgun (WGS) entry which is preliminary data.</text>
</comment>
<dbReference type="VEuPathDB" id="FungiDB:H257_16638"/>
<dbReference type="GO" id="GO:0003723">
    <property type="term" value="F:RNA binding"/>
    <property type="evidence" value="ECO:0007669"/>
    <property type="project" value="TreeGrafter"/>
</dbReference>
<evidence type="ECO:0000313" key="3">
    <source>
        <dbReference type="EMBL" id="KAF0712067.1"/>
    </source>
</evidence>
<proteinExistence type="predicted"/>
<feature type="non-terminal residue" evidence="3">
    <location>
        <position position="75"/>
    </location>
</feature>
<dbReference type="EMBL" id="VJMI01017932">
    <property type="protein sequence ID" value="KAF0712067.1"/>
    <property type="molecule type" value="Genomic_DNA"/>
</dbReference>
<name>A0A6A4ZKN3_APHAT</name>
<comment type="subcellular location">
    <subcellularLocation>
        <location evidence="1">Nucleus</location>
    </subcellularLocation>
</comment>
<evidence type="ECO:0000256" key="2">
    <source>
        <dbReference type="SAM" id="MobiDB-lite"/>
    </source>
</evidence>
<feature type="region of interest" description="Disordered" evidence="2">
    <location>
        <begin position="1"/>
        <end position="20"/>
    </location>
</feature>
<sequence length="75" mass="8625">MGTKRVKGKKKLKSIKTKQTDLHGSKRRLVKLGKEQKKGMKGIVANYITRSQAIKKLQITLKDFRRLCILKGIYP</sequence>
<gene>
    <name evidence="3" type="ORF">AaE_012138</name>
</gene>
<dbReference type="Proteomes" id="UP000469452">
    <property type="component" value="Unassembled WGS sequence"/>
</dbReference>
<feature type="compositionally biased region" description="Basic residues" evidence="2">
    <location>
        <begin position="1"/>
        <end position="16"/>
    </location>
</feature>
<dbReference type="AlphaFoldDB" id="A0A6A4ZKN3"/>
<dbReference type="PANTHER" id="PTHR12221:SF6">
    <property type="entry name" value="PESCADILLO HOMOLOG"/>
    <property type="match status" value="1"/>
</dbReference>
<dbReference type="InterPro" id="IPR010613">
    <property type="entry name" value="PES"/>
</dbReference>
<organism evidence="3 4">
    <name type="scientific">Aphanomyces astaci</name>
    <name type="common">Crayfish plague agent</name>
    <dbReference type="NCBI Taxonomy" id="112090"/>
    <lineage>
        <taxon>Eukaryota</taxon>
        <taxon>Sar</taxon>
        <taxon>Stramenopiles</taxon>
        <taxon>Oomycota</taxon>
        <taxon>Saprolegniomycetes</taxon>
        <taxon>Saprolegniales</taxon>
        <taxon>Verrucalvaceae</taxon>
        <taxon>Aphanomyces</taxon>
    </lineage>
</organism>
<dbReference type="GO" id="GO:0070545">
    <property type="term" value="C:PeBoW complex"/>
    <property type="evidence" value="ECO:0007669"/>
    <property type="project" value="TreeGrafter"/>
</dbReference>
<dbReference type="GO" id="GO:0000463">
    <property type="term" value="P:maturation of LSU-rRNA from tricistronic rRNA transcript (SSU-rRNA, 5.8S rRNA, LSU-rRNA)"/>
    <property type="evidence" value="ECO:0007669"/>
    <property type="project" value="TreeGrafter"/>
</dbReference>
<accession>A0A6A4ZKN3</accession>